<dbReference type="AlphaFoldDB" id="A0A4R6UXW9"/>
<dbReference type="Gene3D" id="1.10.260.40">
    <property type="entry name" value="lambda repressor-like DNA-binding domains"/>
    <property type="match status" value="1"/>
</dbReference>
<accession>A0A4R6UXW9</accession>
<reference evidence="3 4" key="1">
    <citation type="submission" date="2019-03" db="EMBL/GenBank/DDBJ databases">
        <title>Genomic Encyclopedia of Type Strains, Phase IV (KMG-IV): sequencing the most valuable type-strain genomes for metagenomic binning, comparative biology and taxonomic classification.</title>
        <authorList>
            <person name="Goeker M."/>
        </authorList>
    </citation>
    <scope>NUCLEOTIDE SEQUENCE [LARGE SCALE GENOMIC DNA]</scope>
    <source>
        <strain evidence="3 4">DSM 46770</strain>
    </source>
</reference>
<keyword evidence="4" id="KW-1185">Reference proteome</keyword>
<name>A0A4R6UXW9_9ACTN</name>
<dbReference type="Pfam" id="PF13464">
    <property type="entry name" value="RodZ_C"/>
    <property type="match status" value="1"/>
</dbReference>
<feature type="domain" description="Cytoskeleton protein RodZ-like C-terminal" evidence="2">
    <location>
        <begin position="229"/>
        <end position="298"/>
    </location>
</feature>
<evidence type="ECO:0000313" key="3">
    <source>
        <dbReference type="EMBL" id="TDQ52118.1"/>
    </source>
</evidence>
<dbReference type="EMBL" id="SNYN01000008">
    <property type="protein sequence ID" value="TDQ52118.1"/>
    <property type="molecule type" value="Genomic_DNA"/>
</dbReference>
<feature type="compositionally biased region" description="Acidic residues" evidence="1">
    <location>
        <begin position="110"/>
        <end position="122"/>
    </location>
</feature>
<sequence>MTTIGQALASAREEAGCSVQRLHETTRISGTVIRAMERDDFAACGGDFYARGHLRTICRTLGVDAGPLLARFDAEYAEAPAQPRSLAEVSAEGGAAPARAPGAVAGFEADPGDEDATGDEAETGERNEGEDPGEPEGEAATPPGGWLRWAVAAVAIAIAAAVLVWANLGEPEEEAAQVSVRSAGDPAPPDEPRPVQDWEAEQRRAELQAAEAERRAAEAEGDGEVTLHVEVRESTWASVYDGDGDALFAGILDEGESRDWTAPGRLRLHLGDAGSVRLRVNGEDLGVPGDSGEVARLTFDARDPGRG</sequence>
<evidence type="ECO:0000259" key="2">
    <source>
        <dbReference type="Pfam" id="PF13464"/>
    </source>
</evidence>
<comment type="caution">
    <text evidence="3">The sequence shown here is derived from an EMBL/GenBank/DDBJ whole genome shotgun (WGS) entry which is preliminary data.</text>
</comment>
<evidence type="ECO:0000256" key="1">
    <source>
        <dbReference type="SAM" id="MobiDB-lite"/>
    </source>
</evidence>
<feature type="compositionally biased region" description="Basic and acidic residues" evidence="1">
    <location>
        <begin position="190"/>
        <end position="200"/>
    </location>
</feature>
<protein>
    <submittedName>
        <fullName evidence="3">Helix-turn-helix protein</fullName>
    </submittedName>
</protein>
<dbReference type="InterPro" id="IPR010982">
    <property type="entry name" value="Lambda_DNA-bd_dom_sf"/>
</dbReference>
<feature type="compositionally biased region" description="Low complexity" evidence="1">
    <location>
        <begin position="91"/>
        <end position="106"/>
    </location>
</feature>
<evidence type="ECO:0000313" key="4">
    <source>
        <dbReference type="Proteomes" id="UP000295281"/>
    </source>
</evidence>
<gene>
    <name evidence="3" type="ORF">EV190_10899</name>
</gene>
<dbReference type="PANTHER" id="PTHR34475">
    <property type="match status" value="1"/>
</dbReference>
<dbReference type="GO" id="GO:0003677">
    <property type="term" value="F:DNA binding"/>
    <property type="evidence" value="ECO:0007669"/>
    <property type="project" value="InterPro"/>
</dbReference>
<dbReference type="Pfam" id="PF13413">
    <property type="entry name" value="HTH_25"/>
    <property type="match status" value="1"/>
</dbReference>
<dbReference type="PANTHER" id="PTHR34475:SF1">
    <property type="entry name" value="CYTOSKELETON PROTEIN RODZ"/>
    <property type="match status" value="1"/>
</dbReference>
<organism evidence="3 4">
    <name type="scientific">Actinorugispora endophytica</name>
    <dbReference type="NCBI Taxonomy" id="1605990"/>
    <lineage>
        <taxon>Bacteria</taxon>
        <taxon>Bacillati</taxon>
        <taxon>Actinomycetota</taxon>
        <taxon>Actinomycetes</taxon>
        <taxon>Streptosporangiales</taxon>
        <taxon>Nocardiopsidaceae</taxon>
        <taxon>Actinorugispora</taxon>
    </lineage>
</organism>
<feature type="region of interest" description="Disordered" evidence="1">
    <location>
        <begin position="85"/>
        <end position="144"/>
    </location>
</feature>
<feature type="region of interest" description="Disordered" evidence="1">
    <location>
        <begin position="176"/>
        <end position="200"/>
    </location>
</feature>
<proteinExistence type="predicted"/>
<dbReference type="InterPro" id="IPR050400">
    <property type="entry name" value="Bact_Cytoskel_RodZ"/>
</dbReference>
<dbReference type="InterPro" id="IPR025194">
    <property type="entry name" value="RodZ-like_C"/>
</dbReference>
<dbReference type="Proteomes" id="UP000295281">
    <property type="component" value="Unassembled WGS sequence"/>
</dbReference>